<proteinExistence type="predicted"/>
<dbReference type="Proteomes" id="UP001165064">
    <property type="component" value="Unassembled WGS sequence"/>
</dbReference>
<dbReference type="EMBL" id="BSXS01007777">
    <property type="protein sequence ID" value="GME90225.1"/>
    <property type="molecule type" value="Genomic_DNA"/>
</dbReference>
<protein>
    <submittedName>
        <fullName evidence="1">Unnamed protein product</fullName>
    </submittedName>
</protein>
<evidence type="ECO:0000313" key="2">
    <source>
        <dbReference type="Proteomes" id="UP001165064"/>
    </source>
</evidence>
<evidence type="ECO:0000313" key="1">
    <source>
        <dbReference type="EMBL" id="GME90225.1"/>
    </source>
</evidence>
<keyword evidence="2" id="KW-1185">Reference proteome</keyword>
<comment type="caution">
    <text evidence="1">The sequence shown here is derived from an EMBL/GenBank/DDBJ whole genome shotgun (WGS) entry which is preliminary data.</text>
</comment>
<accession>A0ACB5TMF5</accession>
<sequence length="86" mass="9581">MSWDFEVPTTTKKTDVSLSWEDGIEDDEPVLESWDIDSDEEREKAAAKKKAAEEERKKKEAAKKAAKAAKANKGNKGKKLLDIDTG</sequence>
<reference evidence="1" key="1">
    <citation type="submission" date="2023-04" db="EMBL/GenBank/DDBJ databases">
        <title>Ambrosiozyma monospora NBRC 10751.</title>
        <authorList>
            <person name="Ichikawa N."/>
            <person name="Sato H."/>
            <person name="Tonouchi N."/>
        </authorList>
    </citation>
    <scope>NUCLEOTIDE SEQUENCE</scope>
    <source>
        <strain evidence="1">NBRC 10751</strain>
    </source>
</reference>
<gene>
    <name evidence="1" type="ORF">Amon02_000866300</name>
</gene>
<organism evidence="1 2">
    <name type="scientific">Ambrosiozyma monospora</name>
    <name type="common">Yeast</name>
    <name type="synonym">Endomycopsis monosporus</name>
    <dbReference type="NCBI Taxonomy" id="43982"/>
    <lineage>
        <taxon>Eukaryota</taxon>
        <taxon>Fungi</taxon>
        <taxon>Dikarya</taxon>
        <taxon>Ascomycota</taxon>
        <taxon>Saccharomycotina</taxon>
        <taxon>Pichiomycetes</taxon>
        <taxon>Pichiales</taxon>
        <taxon>Pichiaceae</taxon>
        <taxon>Ambrosiozyma</taxon>
    </lineage>
</organism>
<name>A0ACB5TMF5_AMBMO</name>